<dbReference type="EMBL" id="BEXD01001362">
    <property type="protein sequence ID" value="GBB93744.1"/>
    <property type="molecule type" value="Genomic_DNA"/>
</dbReference>
<gene>
    <name evidence="1" type="ORF">RclHR1_22230005</name>
</gene>
<proteinExistence type="predicted"/>
<evidence type="ECO:0000313" key="1">
    <source>
        <dbReference type="EMBL" id="GBB93744.1"/>
    </source>
</evidence>
<dbReference type="Proteomes" id="UP000247702">
    <property type="component" value="Unassembled WGS sequence"/>
</dbReference>
<protein>
    <submittedName>
        <fullName evidence="1">Uncharacterized protein</fullName>
    </submittedName>
</protein>
<organism evidence="1 2">
    <name type="scientific">Rhizophagus clarus</name>
    <dbReference type="NCBI Taxonomy" id="94130"/>
    <lineage>
        <taxon>Eukaryota</taxon>
        <taxon>Fungi</taxon>
        <taxon>Fungi incertae sedis</taxon>
        <taxon>Mucoromycota</taxon>
        <taxon>Glomeromycotina</taxon>
        <taxon>Glomeromycetes</taxon>
        <taxon>Glomerales</taxon>
        <taxon>Glomeraceae</taxon>
        <taxon>Rhizophagus</taxon>
    </lineage>
</organism>
<evidence type="ECO:0000313" key="2">
    <source>
        <dbReference type="Proteomes" id="UP000247702"/>
    </source>
</evidence>
<comment type="caution">
    <text evidence="1">The sequence shown here is derived from an EMBL/GenBank/DDBJ whole genome shotgun (WGS) entry which is preliminary data.</text>
</comment>
<dbReference type="AlphaFoldDB" id="A0A2Z6R7M8"/>
<name>A0A2Z6R7M8_9GLOM</name>
<keyword evidence="2" id="KW-1185">Reference proteome</keyword>
<accession>A0A2Z6R7M8</accession>
<sequence>MALYGSSMPNGKSSWSFHDYYEMLKHLGTYYQLSLTFELSEMFCSADIPDLWRASYGFPIPKPQNGDAIKKPVPLHSGSYSKIFVNFFTTACLPFCSPQCLKGGNFCGPYRRIPVVTQFITP</sequence>
<reference evidence="1 2" key="1">
    <citation type="submission" date="2017-11" db="EMBL/GenBank/DDBJ databases">
        <title>The genome of Rhizophagus clarus HR1 reveals common genetic basis of auxotrophy among arbuscular mycorrhizal fungi.</title>
        <authorList>
            <person name="Kobayashi Y."/>
        </authorList>
    </citation>
    <scope>NUCLEOTIDE SEQUENCE [LARGE SCALE GENOMIC DNA]</scope>
    <source>
        <strain evidence="1 2">HR1</strain>
    </source>
</reference>